<dbReference type="Pfam" id="PF02467">
    <property type="entry name" value="Whib"/>
    <property type="match status" value="1"/>
</dbReference>
<comment type="cofactor">
    <cofactor evidence="11">
        <name>[4Fe-4S] cluster</name>
        <dbReference type="ChEBI" id="CHEBI:49883"/>
    </cofactor>
    <text evidence="11">Binds 1 [4Fe-4S] cluster per subunit. Following nitrosylation of the [4Fe-4S] cluster binds 1 [4Fe-8(NO)] cluster per subunit.</text>
</comment>
<feature type="compositionally biased region" description="Basic and acidic residues" evidence="12">
    <location>
        <begin position="75"/>
        <end position="88"/>
    </location>
</feature>
<keyword evidence="5 11" id="KW-0408">Iron</keyword>
<proteinExistence type="inferred from homology"/>
<evidence type="ECO:0000256" key="6">
    <source>
        <dbReference type="ARBA" id="ARBA00023014"/>
    </source>
</evidence>
<feature type="binding site" evidence="11">
    <location>
        <position position="47"/>
    </location>
    <ligand>
        <name>[4Fe-4S] cluster</name>
        <dbReference type="ChEBI" id="CHEBI:49883"/>
    </ligand>
</feature>
<feature type="binding site" evidence="11">
    <location>
        <position position="56"/>
    </location>
    <ligand>
        <name>[4Fe-4S] cluster</name>
        <dbReference type="ChEBI" id="CHEBI:49883"/>
    </ligand>
</feature>
<keyword evidence="8 11" id="KW-0238">DNA-binding</keyword>
<comment type="PTM">
    <text evidence="11">Upon Fe-S cluster removal intramolecular disulfide bonds are formed.</text>
</comment>
<evidence type="ECO:0000256" key="8">
    <source>
        <dbReference type="ARBA" id="ARBA00023125"/>
    </source>
</evidence>
<comment type="subcellular location">
    <subcellularLocation>
        <location evidence="1 11">Cytoplasm</location>
    </subcellularLocation>
</comment>
<dbReference type="InterPro" id="IPR034768">
    <property type="entry name" value="4FE4S_WBL"/>
</dbReference>
<evidence type="ECO:0000313" key="15">
    <source>
        <dbReference type="Proteomes" id="UP001500630"/>
    </source>
</evidence>
<keyword evidence="11" id="KW-0963">Cytoplasm</keyword>
<reference evidence="15" key="1">
    <citation type="journal article" date="2019" name="Int. J. Syst. Evol. Microbiol.">
        <title>The Global Catalogue of Microorganisms (GCM) 10K type strain sequencing project: providing services to taxonomists for standard genome sequencing and annotation.</title>
        <authorList>
            <consortium name="The Broad Institute Genomics Platform"/>
            <consortium name="The Broad Institute Genome Sequencing Center for Infectious Disease"/>
            <person name="Wu L."/>
            <person name="Ma J."/>
        </authorList>
    </citation>
    <scope>NUCLEOTIDE SEQUENCE [LARGE SCALE GENOMIC DNA]</scope>
    <source>
        <strain evidence="15">JCM 17326</strain>
    </source>
</reference>
<keyword evidence="10 11" id="KW-0804">Transcription</keyword>
<comment type="caution">
    <text evidence="14">The sequence shown here is derived from an EMBL/GenBank/DDBJ whole genome shotgun (WGS) entry which is preliminary data.</text>
</comment>
<dbReference type="HAMAP" id="MF_01479">
    <property type="entry name" value="WhiB"/>
    <property type="match status" value="1"/>
</dbReference>
<evidence type="ECO:0000256" key="12">
    <source>
        <dbReference type="SAM" id="MobiDB-lite"/>
    </source>
</evidence>
<keyword evidence="9 11" id="KW-1015">Disulfide bond</keyword>
<evidence type="ECO:0000256" key="10">
    <source>
        <dbReference type="ARBA" id="ARBA00023163"/>
    </source>
</evidence>
<keyword evidence="6 11" id="KW-0411">Iron-sulfur</keyword>
<feature type="compositionally biased region" description="Low complexity" evidence="12">
    <location>
        <begin position="90"/>
        <end position="103"/>
    </location>
</feature>
<comment type="function">
    <text evidence="11">Acts as a transcriptional regulator. Probably redox-responsive. The apo- but not holo-form probably binds DNA.</text>
</comment>
<evidence type="ECO:0000256" key="3">
    <source>
        <dbReference type="ARBA" id="ARBA00022485"/>
    </source>
</evidence>
<evidence type="ECO:0000256" key="11">
    <source>
        <dbReference type="HAMAP-Rule" id="MF_01479"/>
    </source>
</evidence>
<keyword evidence="4 11" id="KW-0479">Metal-binding</keyword>
<organism evidence="14 15">
    <name type="scientific">Nonomuraea rosea</name>
    <dbReference type="NCBI Taxonomy" id="638574"/>
    <lineage>
        <taxon>Bacteria</taxon>
        <taxon>Bacillati</taxon>
        <taxon>Actinomycetota</taxon>
        <taxon>Actinomycetes</taxon>
        <taxon>Streptosporangiales</taxon>
        <taxon>Streptosporangiaceae</taxon>
        <taxon>Nonomuraea</taxon>
    </lineage>
</organism>
<dbReference type="EMBL" id="BAABDQ010000001">
    <property type="protein sequence ID" value="GAA3528064.1"/>
    <property type="molecule type" value="Genomic_DNA"/>
</dbReference>
<sequence length="103" mass="11311">MPTLYLGSMPLEEIGWLRRGACRSSDPELFFPLAPTPSQEARAKAVCASCQVMEQCRSYALRAGESDGIWGGLTPEERRRTRFPEGWRRPAAPEAAAPEATAS</sequence>
<comment type="similarity">
    <text evidence="2 11">Belongs to the WhiB family.</text>
</comment>
<comment type="PTM">
    <text evidence="11">The Fe-S cluster can be nitrosylated by nitric oxide (NO).</text>
</comment>
<keyword evidence="3 11" id="KW-0004">4Fe-4S</keyword>
<evidence type="ECO:0000256" key="4">
    <source>
        <dbReference type="ARBA" id="ARBA00022723"/>
    </source>
</evidence>
<gene>
    <name evidence="11" type="primary">whiB</name>
    <name evidence="14" type="ORF">GCM10022419_003580</name>
</gene>
<evidence type="ECO:0000256" key="5">
    <source>
        <dbReference type="ARBA" id="ARBA00023004"/>
    </source>
</evidence>
<evidence type="ECO:0000256" key="9">
    <source>
        <dbReference type="ARBA" id="ARBA00023157"/>
    </source>
</evidence>
<dbReference type="PROSITE" id="PS51674">
    <property type="entry name" value="4FE4S_WBL"/>
    <property type="match status" value="1"/>
</dbReference>
<feature type="domain" description="4Fe-4S Wbl-type" evidence="13">
    <location>
        <begin position="21"/>
        <end position="80"/>
    </location>
</feature>
<accession>A0ABP6V450</accession>
<dbReference type="PANTHER" id="PTHR38839">
    <property type="entry name" value="TRANSCRIPTIONAL REGULATOR WHID-RELATED"/>
    <property type="match status" value="1"/>
</dbReference>
<evidence type="ECO:0000313" key="14">
    <source>
        <dbReference type="EMBL" id="GAA3528064.1"/>
    </source>
</evidence>
<dbReference type="Proteomes" id="UP001500630">
    <property type="component" value="Unassembled WGS sequence"/>
</dbReference>
<protein>
    <recommendedName>
        <fullName evidence="11">Transcriptional regulator WhiB</fullName>
    </recommendedName>
</protein>
<feature type="region of interest" description="Disordered" evidence="12">
    <location>
        <begin position="70"/>
        <end position="103"/>
    </location>
</feature>
<evidence type="ECO:0000256" key="7">
    <source>
        <dbReference type="ARBA" id="ARBA00023015"/>
    </source>
</evidence>
<name>A0ABP6V450_9ACTN</name>
<evidence type="ECO:0000259" key="13">
    <source>
        <dbReference type="PROSITE" id="PS51674"/>
    </source>
</evidence>
<keyword evidence="7 11" id="KW-0805">Transcription regulation</keyword>
<evidence type="ECO:0000256" key="1">
    <source>
        <dbReference type="ARBA" id="ARBA00004496"/>
    </source>
</evidence>
<keyword evidence="15" id="KW-1185">Reference proteome</keyword>
<feature type="binding site" evidence="11">
    <location>
        <position position="50"/>
    </location>
    <ligand>
        <name>[4Fe-4S] cluster</name>
        <dbReference type="ChEBI" id="CHEBI:49883"/>
    </ligand>
</feature>
<dbReference type="InterPro" id="IPR003482">
    <property type="entry name" value="Whib"/>
</dbReference>
<evidence type="ECO:0000256" key="2">
    <source>
        <dbReference type="ARBA" id="ARBA00006597"/>
    </source>
</evidence>
<feature type="binding site" evidence="11">
    <location>
        <position position="22"/>
    </location>
    <ligand>
        <name>[4Fe-4S] cluster</name>
        <dbReference type="ChEBI" id="CHEBI:49883"/>
    </ligand>
</feature>